<evidence type="ECO:0000313" key="3">
    <source>
        <dbReference type="Proteomes" id="UP000001064"/>
    </source>
</evidence>
<reference evidence="3" key="1">
    <citation type="journal article" date="2011" name="Genome Biol.">
        <title>Comparative genomics of the social amoebae Dictyostelium discoideum and Dictyostelium purpureum.</title>
        <authorList>
            <consortium name="US DOE Joint Genome Institute (JGI-PGF)"/>
            <person name="Sucgang R."/>
            <person name="Kuo A."/>
            <person name="Tian X."/>
            <person name="Salerno W."/>
            <person name="Parikh A."/>
            <person name="Feasley C.L."/>
            <person name="Dalin E."/>
            <person name="Tu H."/>
            <person name="Huang E."/>
            <person name="Barry K."/>
            <person name="Lindquist E."/>
            <person name="Shapiro H."/>
            <person name="Bruce D."/>
            <person name="Schmutz J."/>
            <person name="Salamov A."/>
            <person name="Fey P."/>
            <person name="Gaudet P."/>
            <person name="Anjard C."/>
            <person name="Babu M.M."/>
            <person name="Basu S."/>
            <person name="Bushmanova Y."/>
            <person name="van der Wel H."/>
            <person name="Katoh-Kurasawa M."/>
            <person name="Dinh C."/>
            <person name="Coutinho P.M."/>
            <person name="Saito T."/>
            <person name="Elias M."/>
            <person name="Schaap P."/>
            <person name="Kay R.R."/>
            <person name="Henrissat B."/>
            <person name="Eichinger L."/>
            <person name="Rivero F."/>
            <person name="Putnam N.H."/>
            <person name="West C.M."/>
            <person name="Loomis W.F."/>
            <person name="Chisholm R.L."/>
            <person name="Shaulsky G."/>
            <person name="Strassmann J.E."/>
            <person name="Queller D.C."/>
            <person name="Kuspa A."/>
            <person name="Grigoriev I.V."/>
        </authorList>
    </citation>
    <scope>NUCLEOTIDE SEQUENCE [LARGE SCALE GENOMIC DNA]</scope>
    <source>
        <strain evidence="3">QSDP1</strain>
    </source>
</reference>
<keyword evidence="3" id="KW-1185">Reference proteome</keyword>
<proteinExistence type="predicted"/>
<dbReference type="RefSeq" id="XP_003291844.1">
    <property type="nucleotide sequence ID" value="XM_003291796.1"/>
</dbReference>
<dbReference type="OrthoDB" id="15421at2759"/>
<dbReference type="eggNOG" id="ENOG502RCTK">
    <property type="taxonomic scope" value="Eukaryota"/>
</dbReference>
<dbReference type="GeneID" id="10505599"/>
<name>F0ZWQ1_DICPU</name>
<evidence type="ECO:0000256" key="1">
    <source>
        <dbReference type="SAM" id="SignalP"/>
    </source>
</evidence>
<keyword evidence="1" id="KW-0732">Signal</keyword>
<protein>
    <submittedName>
        <fullName evidence="2">Uncharacterized protein</fullName>
    </submittedName>
</protein>
<dbReference type="KEGG" id="dpp:DICPUDRAFT_39668"/>
<feature type="signal peptide" evidence="1">
    <location>
        <begin position="1"/>
        <end position="19"/>
    </location>
</feature>
<dbReference type="AlphaFoldDB" id="F0ZWQ1"/>
<sequence>MKILIALVLIFYMSVNVRSQFTPTGFPNNVLSSSSPWNTPIGSTPTVEPLSSQMMLKVKNAMISESYNPNLYLHYFQWTAPLHNINTANPVNRITVIQSQGEGFHETVDPLNTKKITNLPVDFSFKPDPMNDGHMIVFDTNLKVFHEFSRFKWINSTHANATRYDTFAYNVDGTYPAFVSGTRWWMKGVRGSGAPFIAGLIRWDEIQRGELNHALAVGSLVNRMKSSTSSSWSYELCSPVSSRTDGWVVGADTIMEGQRIQLDPNYDISAFPPKSKLVLQALKTYGGYVVDNSGTFGIYFQNMNTDGVATNSPWYTQLGADLTSLYDVPIDAFRVLSCSNVSTK</sequence>
<dbReference type="VEuPathDB" id="AmoebaDB:DICPUDRAFT_39668"/>
<dbReference type="OMA" id="YELCSPV"/>
<accession>F0ZWQ1</accession>
<dbReference type="Proteomes" id="UP000001064">
    <property type="component" value="Unassembled WGS sequence"/>
</dbReference>
<evidence type="ECO:0000313" key="2">
    <source>
        <dbReference type="EMBL" id="EGC31616.1"/>
    </source>
</evidence>
<organism evidence="2 3">
    <name type="scientific">Dictyostelium purpureum</name>
    <name type="common">Slime mold</name>
    <dbReference type="NCBI Taxonomy" id="5786"/>
    <lineage>
        <taxon>Eukaryota</taxon>
        <taxon>Amoebozoa</taxon>
        <taxon>Evosea</taxon>
        <taxon>Eumycetozoa</taxon>
        <taxon>Dictyostelia</taxon>
        <taxon>Dictyosteliales</taxon>
        <taxon>Dictyosteliaceae</taxon>
        <taxon>Dictyostelium</taxon>
    </lineage>
</organism>
<gene>
    <name evidence="2" type="ORF">DICPUDRAFT_39668</name>
</gene>
<feature type="chain" id="PRO_5003262022" evidence="1">
    <location>
        <begin position="20"/>
        <end position="344"/>
    </location>
</feature>
<dbReference type="InParanoid" id="F0ZWQ1"/>
<dbReference type="EMBL" id="GL871241">
    <property type="protein sequence ID" value="EGC31616.1"/>
    <property type="molecule type" value="Genomic_DNA"/>
</dbReference>